<accession>A0ACD4NUL5</accession>
<dbReference type="Proteomes" id="UP001163223">
    <property type="component" value="Chromosome"/>
</dbReference>
<gene>
    <name evidence="1" type="ORF">OXU80_11285</name>
</gene>
<keyword evidence="2" id="KW-1185">Reference proteome</keyword>
<dbReference type="EMBL" id="CP113520">
    <property type="protein sequence ID" value="WAJ30745.1"/>
    <property type="molecule type" value="Genomic_DNA"/>
</dbReference>
<evidence type="ECO:0000313" key="1">
    <source>
        <dbReference type="EMBL" id="WAJ30745.1"/>
    </source>
</evidence>
<reference evidence="1" key="1">
    <citation type="submission" date="2022-11" db="EMBL/GenBank/DDBJ databases">
        <title>beta-Carotene-producing bacterium, Jeongeuplla avenae sp. nov., alleviates the salt stress of Arabidopsis seedlings.</title>
        <authorList>
            <person name="Jiang L."/>
            <person name="Lee J."/>
        </authorList>
    </citation>
    <scope>NUCLEOTIDE SEQUENCE</scope>
    <source>
        <strain evidence="1">DY_R2A_6</strain>
    </source>
</reference>
<organism evidence="1 2">
    <name type="scientific">Antarcticirhabdus aurantiaca</name>
    <dbReference type="NCBI Taxonomy" id="2606717"/>
    <lineage>
        <taxon>Bacteria</taxon>
        <taxon>Pseudomonadati</taxon>
        <taxon>Pseudomonadota</taxon>
        <taxon>Alphaproteobacteria</taxon>
        <taxon>Hyphomicrobiales</taxon>
        <taxon>Aurantimonadaceae</taxon>
        <taxon>Antarcticirhabdus</taxon>
    </lineage>
</organism>
<name>A0ACD4NUL5_9HYPH</name>
<proteinExistence type="predicted"/>
<sequence length="185" mass="20071">MAESRRNGGAPMSAQILTFEPSAPRRYAALPPVSGSQMSLLVADVAYLWAQTLGDVARRAGLNLPPAEIRALSVIVRNPGLRPSELAEWLHVEPATLKSTLEGLVKRDLVESRPSAANRRHKSIHPTSGAFAIAEKLDEIMNQVGRYAFATVDEVVVRATGQALLEMRFRLADYVEGAKAESLNA</sequence>
<evidence type="ECO:0000313" key="2">
    <source>
        <dbReference type="Proteomes" id="UP001163223"/>
    </source>
</evidence>
<protein>
    <submittedName>
        <fullName evidence="1">MarR family transcriptional regulator</fullName>
    </submittedName>
</protein>